<gene>
    <name evidence="1" type="ORF">AWN90_02710</name>
</gene>
<evidence type="ECO:0000313" key="2">
    <source>
        <dbReference type="Proteomes" id="UP000076512"/>
    </source>
</evidence>
<comment type="caution">
    <text evidence="1">The sequence shown here is derived from an EMBL/GenBank/DDBJ whole genome shotgun (WGS) entry which is preliminary data.</text>
</comment>
<keyword evidence="2" id="KW-1185">Reference proteome</keyword>
<accession>A0A164KRE9</accession>
<dbReference type="RefSeq" id="WP_067577352.1">
    <property type="nucleotide sequence ID" value="NZ_JABMCZ010000003.1"/>
</dbReference>
<evidence type="ECO:0000313" key="1">
    <source>
        <dbReference type="EMBL" id="KZM71653.1"/>
    </source>
</evidence>
<dbReference type="AlphaFoldDB" id="A0A164KRE9"/>
<dbReference type="STRING" id="455432.AWN90_02710"/>
<sequence length="73" mass="8207">MAGDRLHPHLFVTTDSRFAEVMCQVEFLDPLTPARAQQLHNLHRCHPPDDCLVRLASLACLAEDKHVGAHRPT</sequence>
<dbReference type="EMBL" id="LWGR01000012">
    <property type="protein sequence ID" value="KZM71653.1"/>
    <property type="molecule type" value="Genomic_DNA"/>
</dbReference>
<name>A0A164KRE9_9NOCA</name>
<proteinExistence type="predicted"/>
<dbReference type="OrthoDB" id="4562900at2"/>
<reference evidence="1 2" key="1">
    <citation type="submission" date="2016-04" db="EMBL/GenBank/DDBJ databases">
        <authorList>
            <person name="Evans L.H."/>
            <person name="Alamgir A."/>
            <person name="Owens N."/>
            <person name="Weber N.D."/>
            <person name="Virtaneva K."/>
            <person name="Barbian K."/>
            <person name="Babar A."/>
            <person name="Rosenke K."/>
        </authorList>
    </citation>
    <scope>NUCLEOTIDE SEQUENCE [LARGE SCALE GENOMIC DNA]</scope>
    <source>
        <strain evidence="1 2">IFM 0406</strain>
    </source>
</reference>
<protein>
    <submittedName>
        <fullName evidence="1">Uncharacterized protein</fullName>
    </submittedName>
</protein>
<dbReference type="Proteomes" id="UP000076512">
    <property type="component" value="Unassembled WGS sequence"/>
</dbReference>
<organism evidence="1 2">
    <name type="scientific">Nocardia terpenica</name>
    <dbReference type="NCBI Taxonomy" id="455432"/>
    <lineage>
        <taxon>Bacteria</taxon>
        <taxon>Bacillati</taxon>
        <taxon>Actinomycetota</taxon>
        <taxon>Actinomycetes</taxon>
        <taxon>Mycobacteriales</taxon>
        <taxon>Nocardiaceae</taxon>
        <taxon>Nocardia</taxon>
    </lineage>
</organism>